<accession>A0ACC0BLK5</accession>
<dbReference type="EMBL" id="CM044703">
    <property type="protein sequence ID" value="KAI5673500.1"/>
    <property type="molecule type" value="Genomic_DNA"/>
</dbReference>
<keyword evidence="2" id="KW-1185">Reference proteome</keyword>
<name>A0ACC0BLK5_CATRO</name>
<evidence type="ECO:0000313" key="2">
    <source>
        <dbReference type="Proteomes" id="UP001060085"/>
    </source>
</evidence>
<gene>
    <name evidence="1" type="ORF">M9H77_13864</name>
</gene>
<organism evidence="1 2">
    <name type="scientific">Catharanthus roseus</name>
    <name type="common">Madagascar periwinkle</name>
    <name type="synonym">Vinca rosea</name>
    <dbReference type="NCBI Taxonomy" id="4058"/>
    <lineage>
        <taxon>Eukaryota</taxon>
        <taxon>Viridiplantae</taxon>
        <taxon>Streptophyta</taxon>
        <taxon>Embryophyta</taxon>
        <taxon>Tracheophyta</taxon>
        <taxon>Spermatophyta</taxon>
        <taxon>Magnoliopsida</taxon>
        <taxon>eudicotyledons</taxon>
        <taxon>Gunneridae</taxon>
        <taxon>Pentapetalae</taxon>
        <taxon>asterids</taxon>
        <taxon>lamiids</taxon>
        <taxon>Gentianales</taxon>
        <taxon>Apocynaceae</taxon>
        <taxon>Rauvolfioideae</taxon>
        <taxon>Vinceae</taxon>
        <taxon>Catharanthinae</taxon>
        <taxon>Catharanthus</taxon>
    </lineage>
</organism>
<proteinExistence type="predicted"/>
<dbReference type="Proteomes" id="UP001060085">
    <property type="component" value="Linkage Group LG03"/>
</dbReference>
<evidence type="ECO:0000313" key="1">
    <source>
        <dbReference type="EMBL" id="KAI5673500.1"/>
    </source>
</evidence>
<sequence>MSSQRSTHWCYQCSRPVRLQSRNLVCPYCDLGFVQELNEFMNTNMREVNGPSHGSQQQGRGGGPEFGFTEPFPDPRFGIMDAFEAFVRQRMTGRNPNFDIRSRSGMVPETNTGFGPGPWLIFHGPAPVHVFNNDAFELLLNGNPRFGHQRGNYGDTLMGPGLQELIEQLTMNERQGPPPAPRSAIDAMPTININQRHLSTDSQCPVCQDKFELGTEARLMPCSHLYHSDCIVPWLERHNSCPVCRVELPSLGSGNARTWTPRTSNASSSNGSNNGTGNQNQGRRNPFSFLWRFRSSNQGSNQYGETGGSSSRASNDNSGAYYSGWPFI</sequence>
<protein>
    <submittedName>
        <fullName evidence="1">Uncharacterized protein</fullName>
    </submittedName>
</protein>
<comment type="caution">
    <text evidence="1">The sequence shown here is derived from an EMBL/GenBank/DDBJ whole genome shotgun (WGS) entry which is preliminary data.</text>
</comment>
<reference evidence="2" key="1">
    <citation type="journal article" date="2023" name="Nat. Plants">
        <title>Single-cell RNA sequencing provides a high-resolution roadmap for understanding the multicellular compartmentation of specialized metabolism.</title>
        <authorList>
            <person name="Sun S."/>
            <person name="Shen X."/>
            <person name="Li Y."/>
            <person name="Li Y."/>
            <person name="Wang S."/>
            <person name="Li R."/>
            <person name="Zhang H."/>
            <person name="Shen G."/>
            <person name="Guo B."/>
            <person name="Wei J."/>
            <person name="Xu J."/>
            <person name="St-Pierre B."/>
            <person name="Chen S."/>
            <person name="Sun C."/>
        </authorList>
    </citation>
    <scope>NUCLEOTIDE SEQUENCE [LARGE SCALE GENOMIC DNA]</scope>
</reference>